<evidence type="ECO:0000313" key="3">
    <source>
        <dbReference type="Proteomes" id="UP000616201"/>
    </source>
</evidence>
<comment type="caution">
    <text evidence="2">The sequence shown here is derived from an EMBL/GenBank/DDBJ whole genome shotgun (WGS) entry which is preliminary data.</text>
</comment>
<keyword evidence="3" id="KW-1185">Reference proteome</keyword>
<name>A0A928YS85_9SPHI</name>
<feature type="transmembrane region" description="Helical" evidence="1">
    <location>
        <begin position="35"/>
        <end position="60"/>
    </location>
</feature>
<reference evidence="2" key="1">
    <citation type="submission" date="2018-02" db="EMBL/GenBank/DDBJ databases">
        <authorList>
            <person name="Vasarhelyi B.M."/>
            <person name="Deshmukh S."/>
            <person name="Balint B."/>
            <person name="Kukolya J."/>
        </authorList>
    </citation>
    <scope>NUCLEOTIDE SEQUENCE</scope>
    <source>
        <strain evidence="2">KB22</strain>
    </source>
</reference>
<evidence type="ECO:0008006" key="4">
    <source>
        <dbReference type="Google" id="ProtNLM"/>
    </source>
</evidence>
<keyword evidence="1" id="KW-0472">Membrane</keyword>
<evidence type="ECO:0000256" key="1">
    <source>
        <dbReference type="SAM" id="Phobius"/>
    </source>
</evidence>
<proteinExistence type="predicted"/>
<keyword evidence="1" id="KW-1133">Transmembrane helix</keyword>
<accession>A0A928YS85</accession>
<keyword evidence="1" id="KW-0812">Transmembrane</keyword>
<organism evidence="2 3">
    <name type="scientific">Sphingobacterium hungaricum</name>
    <dbReference type="NCBI Taxonomy" id="2082723"/>
    <lineage>
        <taxon>Bacteria</taxon>
        <taxon>Pseudomonadati</taxon>
        <taxon>Bacteroidota</taxon>
        <taxon>Sphingobacteriia</taxon>
        <taxon>Sphingobacteriales</taxon>
        <taxon>Sphingobacteriaceae</taxon>
        <taxon>Sphingobacterium</taxon>
    </lineage>
</organism>
<protein>
    <recommendedName>
        <fullName evidence="4">Transmembrane protein</fullName>
    </recommendedName>
</protein>
<dbReference type="AlphaFoldDB" id="A0A928YS85"/>
<dbReference type="EMBL" id="PRDK01000005">
    <property type="protein sequence ID" value="MBE8714013.1"/>
    <property type="molecule type" value="Genomic_DNA"/>
</dbReference>
<evidence type="ECO:0000313" key="2">
    <source>
        <dbReference type="EMBL" id="MBE8714013.1"/>
    </source>
</evidence>
<gene>
    <name evidence="2" type="ORF">C4F49_10010</name>
</gene>
<dbReference type="Proteomes" id="UP000616201">
    <property type="component" value="Unassembled WGS sequence"/>
</dbReference>
<sequence>MGLISLPSFVNVKFVYFDCRLRFLISIFEAILKNIILYTLSALIICQTFMSTIILTGFYINRDYIAKNQCENRFANSSCKGQCVLMKKLREKEEKEQKNAESKIKEVQLFVYQTDIFQQHSISSEIVDSRSVPSEFLVKTYSNNFLQSIFRPPIA</sequence>